<keyword evidence="8" id="KW-0863">Zinc-finger</keyword>
<evidence type="ECO:0000256" key="6">
    <source>
        <dbReference type="ARBA" id="ARBA00022692"/>
    </source>
</evidence>
<accession>A0A8S0VP55</accession>
<evidence type="ECO:0000256" key="8">
    <source>
        <dbReference type="ARBA" id="ARBA00022771"/>
    </source>
</evidence>
<comment type="similarity">
    <text evidence="13">Belongs to the RING-type zinc finger family. ATL subfamily.</text>
</comment>
<dbReference type="Proteomes" id="UP000594638">
    <property type="component" value="Unassembled WGS sequence"/>
</dbReference>
<comment type="pathway">
    <text evidence="3">Protein modification; protein ubiquitination.</text>
</comment>
<evidence type="ECO:0000256" key="14">
    <source>
        <dbReference type="SAM" id="MobiDB-lite"/>
    </source>
</evidence>
<evidence type="ECO:0000256" key="10">
    <source>
        <dbReference type="ARBA" id="ARBA00022833"/>
    </source>
</evidence>
<keyword evidence="9" id="KW-0833">Ubl conjugation pathway</keyword>
<keyword evidence="7" id="KW-0479">Metal-binding</keyword>
<comment type="caution">
    <text evidence="15">The sequence shown here is derived from an EMBL/GenBank/DDBJ whole genome shotgun (WGS) entry which is preliminary data.</text>
</comment>
<evidence type="ECO:0000256" key="5">
    <source>
        <dbReference type="ARBA" id="ARBA00022679"/>
    </source>
</evidence>
<evidence type="ECO:0000256" key="2">
    <source>
        <dbReference type="ARBA" id="ARBA00004167"/>
    </source>
</evidence>
<evidence type="ECO:0000256" key="7">
    <source>
        <dbReference type="ARBA" id="ARBA00022723"/>
    </source>
</evidence>
<comment type="subcellular location">
    <subcellularLocation>
        <location evidence="2">Membrane</location>
        <topology evidence="2">Single-pass membrane protein</topology>
    </subcellularLocation>
</comment>
<comment type="catalytic activity">
    <reaction evidence="1">
        <text>S-ubiquitinyl-[E2 ubiquitin-conjugating enzyme]-L-cysteine + [acceptor protein]-L-lysine = [E2 ubiquitin-conjugating enzyme]-L-cysteine + N(6)-ubiquitinyl-[acceptor protein]-L-lysine.</text>
        <dbReference type="EC" id="2.3.2.27"/>
    </reaction>
</comment>
<dbReference type="GO" id="GO:0016020">
    <property type="term" value="C:membrane"/>
    <property type="evidence" value="ECO:0007669"/>
    <property type="project" value="UniProtKB-SubCell"/>
</dbReference>
<gene>
    <name evidence="15" type="ORF">OLEA9_A051312</name>
</gene>
<evidence type="ECO:0000256" key="4">
    <source>
        <dbReference type="ARBA" id="ARBA00012483"/>
    </source>
</evidence>
<dbReference type="InterPro" id="IPR046948">
    <property type="entry name" value="ATL20-22-like"/>
</dbReference>
<proteinExistence type="inferred from homology"/>
<keyword evidence="10" id="KW-0862">Zinc</keyword>
<dbReference type="GO" id="GO:0008270">
    <property type="term" value="F:zinc ion binding"/>
    <property type="evidence" value="ECO:0007669"/>
    <property type="project" value="UniProtKB-KW"/>
</dbReference>
<feature type="compositionally biased region" description="Polar residues" evidence="14">
    <location>
        <begin position="85"/>
        <end position="95"/>
    </location>
</feature>
<dbReference type="PANTHER" id="PTHR46279:SF9">
    <property type="entry name" value="OS01G0116300 PROTEIN"/>
    <property type="match status" value="1"/>
</dbReference>
<evidence type="ECO:0000256" key="1">
    <source>
        <dbReference type="ARBA" id="ARBA00000900"/>
    </source>
</evidence>
<dbReference type="OrthoDB" id="547665at2759"/>
<evidence type="ECO:0000256" key="11">
    <source>
        <dbReference type="ARBA" id="ARBA00022989"/>
    </source>
</evidence>
<evidence type="ECO:0000256" key="9">
    <source>
        <dbReference type="ARBA" id="ARBA00022786"/>
    </source>
</evidence>
<evidence type="ECO:0000313" key="15">
    <source>
        <dbReference type="EMBL" id="CAA3032965.1"/>
    </source>
</evidence>
<dbReference type="EMBL" id="CACTIH010009760">
    <property type="protein sequence ID" value="CAA3032965.1"/>
    <property type="molecule type" value="Genomic_DNA"/>
</dbReference>
<keyword evidence="5" id="KW-0808">Transferase</keyword>
<dbReference type="AlphaFoldDB" id="A0A8S0VP55"/>
<feature type="region of interest" description="Disordered" evidence="14">
    <location>
        <begin position="85"/>
        <end position="104"/>
    </location>
</feature>
<name>A0A8S0VP55_OLEEU</name>
<keyword evidence="12" id="KW-0472">Membrane</keyword>
<evidence type="ECO:0000313" key="16">
    <source>
        <dbReference type="Proteomes" id="UP000594638"/>
    </source>
</evidence>
<dbReference type="GO" id="GO:0061630">
    <property type="term" value="F:ubiquitin protein ligase activity"/>
    <property type="evidence" value="ECO:0007669"/>
    <property type="project" value="UniProtKB-EC"/>
</dbReference>
<sequence length="104" mass="11936">MFNCTAVEREMDYNNIPCLGVVGYQVHAIYSDPYSVDYLLTSCTKIHEISSVPLSILREHYLYLKWSEPYRGKCEAQGNICSLDTNKNGTQCTNKPKTHRSEPR</sequence>
<dbReference type="Gramene" id="OE9A051312T1">
    <property type="protein sequence ID" value="OE9A051312C1"/>
    <property type="gene ID" value="OE9A051312"/>
</dbReference>
<protein>
    <recommendedName>
        <fullName evidence="4">RING-type E3 ubiquitin transferase</fullName>
        <ecNumber evidence="4">2.3.2.27</ecNumber>
    </recommendedName>
</protein>
<keyword evidence="6" id="KW-0812">Transmembrane</keyword>
<evidence type="ECO:0000256" key="3">
    <source>
        <dbReference type="ARBA" id="ARBA00004906"/>
    </source>
</evidence>
<evidence type="ECO:0000256" key="13">
    <source>
        <dbReference type="ARBA" id="ARBA00024209"/>
    </source>
</evidence>
<dbReference type="EC" id="2.3.2.27" evidence="4"/>
<dbReference type="PANTHER" id="PTHR46279">
    <property type="entry name" value="RING/U-BOX SUPERFAMILY PROTEIN"/>
    <property type="match status" value="1"/>
</dbReference>
<evidence type="ECO:0000256" key="12">
    <source>
        <dbReference type="ARBA" id="ARBA00023136"/>
    </source>
</evidence>
<keyword evidence="16" id="KW-1185">Reference proteome</keyword>
<keyword evidence="11" id="KW-1133">Transmembrane helix</keyword>
<organism evidence="15 16">
    <name type="scientific">Olea europaea subsp. europaea</name>
    <dbReference type="NCBI Taxonomy" id="158383"/>
    <lineage>
        <taxon>Eukaryota</taxon>
        <taxon>Viridiplantae</taxon>
        <taxon>Streptophyta</taxon>
        <taxon>Embryophyta</taxon>
        <taxon>Tracheophyta</taxon>
        <taxon>Spermatophyta</taxon>
        <taxon>Magnoliopsida</taxon>
        <taxon>eudicotyledons</taxon>
        <taxon>Gunneridae</taxon>
        <taxon>Pentapetalae</taxon>
        <taxon>asterids</taxon>
        <taxon>lamiids</taxon>
        <taxon>Lamiales</taxon>
        <taxon>Oleaceae</taxon>
        <taxon>Oleeae</taxon>
        <taxon>Olea</taxon>
    </lineage>
</organism>
<reference evidence="15 16" key="1">
    <citation type="submission" date="2019-12" db="EMBL/GenBank/DDBJ databases">
        <authorList>
            <person name="Alioto T."/>
            <person name="Alioto T."/>
            <person name="Gomez Garrido J."/>
        </authorList>
    </citation>
    <scope>NUCLEOTIDE SEQUENCE [LARGE SCALE GENOMIC DNA]</scope>
</reference>